<feature type="region of interest" description="Disordered" evidence="3">
    <location>
        <begin position="369"/>
        <end position="398"/>
    </location>
</feature>
<feature type="region of interest" description="Disordered" evidence="3">
    <location>
        <begin position="1"/>
        <end position="166"/>
    </location>
</feature>
<evidence type="ECO:0000256" key="2">
    <source>
        <dbReference type="PROSITE-ProRule" id="PRU00035"/>
    </source>
</evidence>
<sequence length="923" mass="101232">MMAKAAAAKKGRPRKKRKGRIARPDPPLPVLLRRPPPPPSRAPEPPRRTLRPRRRRRSLHDFTEDEEEERGRRKLKLVLKLPNITPSRRDERCSDSPARAPRSRRIPSSGHVASSSSSASSSSYVDDDEEDGEEAAEGEETIKPPKKRRIEGCDDGVGSDGSRDLERGRKNVLRRCSKGSFSVGAELSSKSFAGTPLPERKTLEAILDKLQKKDTYGVFAEPVDPEELPDYHDVIEHPMDFGTIRKKLASNAYLSFEQYEDDVFLICSNAMQYNAPDTIYFRQARSIQDMARQKFQKLRVDGKCAETAGKTEEKIKFNSMEKKPLMKALSRTAQEPLVSDISSAATLASTGDTGTGLSMTQANGVEAPVVDNGFADGSSSLGESKSEKADELSARSSPAKLGRKPFVIDENRRATYNMSEQQSVIEPDSMFDVYEGEMRQLVAVGLNAEDSYARSLARFSASLGPIAWEIASKTIEKALPAGVKFGPGWVREFEPLQTPVLSLENHNQRQLGLNPDIQFKLASRKDKEAKERLQATQNCESKDIRLGRKRQITTGVSNKACNLVKGRDYHQRTTKLKQGLSGVTAETQPSVAGAGFQLQKKATVNSAKAHTNVSEHVRPRHSTSVSGIPVETALQRPDNHSEPASFRSPGIISWDWNNGQPGHLKQPEAAALQSRNEVLSMEFWKLSNGKATGNSGSCRPGTTLGLISEHQPGTAGNFLACGSLEQGINNHSRLIGLQIFNQPNISNKVIDAPKPFSSAVIPSGRENTSAAAAAAARAWMSIGASAECKAVAGKGLPNNQVGFASLHKFAWKTPNSPSGIHEDSKTRHVPQFFQQPNQVTSEESKVHDKELVIFPQLVATDLKRFHGQSPWQGLIPQTEQKQSKDVHPPDLNINIGFQLPGSPVHQSAGIHKDSQQPDLALQL</sequence>
<feature type="compositionally biased region" description="Pro residues" evidence="3">
    <location>
        <begin position="24"/>
        <end position="43"/>
    </location>
</feature>
<protein>
    <submittedName>
        <fullName evidence="6">Uncharacterized protein LOC103717628 isoform X1</fullName>
    </submittedName>
</protein>
<feature type="compositionally biased region" description="Low complexity" evidence="3">
    <location>
        <begin position="95"/>
        <end position="124"/>
    </location>
</feature>
<dbReference type="Pfam" id="PF00439">
    <property type="entry name" value="Bromodomain"/>
    <property type="match status" value="1"/>
</dbReference>
<dbReference type="InterPro" id="IPR018359">
    <property type="entry name" value="Bromodomain_CS"/>
</dbReference>
<feature type="compositionally biased region" description="Basic residues" evidence="3">
    <location>
        <begin position="7"/>
        <end position="21"/>
    </location>
</feature>
<feature type="compositionally biased region" description="Basic residues" evidence="3">
    <location>
        <begin position="48"/>
        <end position="58"/>
    </location>
</feature>
<keyword evidence="5" id="KW-1185">Reference proteome</keyword>
<evidence type="ECO:0000256" key="3">
    <source>
        <dbReference type="SAM" id="MobiDB-lite"/>
    </source>
</evidence>
<dbReference type="OrthoDB" id="21449at2759"/>
<dbReference type="CDD" id="cd04369">
    <property type="entry name" value="Bromodomain"/>
    <property type="match status" value="1"/>
</dbReference>
<gene>
    <name evidence="6" type="primary">LOC103717628</name>
</gene>
<dbReference type="Gene3D" id="1.20.920.10">
    <property type="entry name" value="Bromodomain-like"/>
    <property type="match status" value="1"/>
</dbReference>
<keyword evidence="1 2" id="KW-0103">Bromodomain</keyword>
<dbReference type="PRINTS" id="PR00503">
    <property type="entry name" value="BROMODOMAIN"/>
</dbReference>
<reference evidence="5" key="1">
    <citation type="journal article" date="2019" name="Nat. Commun.">
        <title>Genome-wide association mapping of date palm fruit traits.</title>
        <authorList>
            <person name="Hazzouri K.M."/>
            <person name="Gros-Balthazard M."/>
            <person name="Flowers J.M."/>
            <person name="Copetti D."/>
            <person name="Lemansour A."/>
            <person name="Lebrun M."/>
            <person name="Masmoudi K."/>
            <person name="Ferrand S."/>
            <person name="Dhar M.I."/>
            <person name="Fresquez Z.A."/>
            <person name="Rosas U."/>
            <person name="Zhang J."/>
            <person name="Talag J."/>
            <person name="Lee S."/>
            <person name="Kudrna D."/>
            <person name="Powell R.F."/>
            <person name="Leitch I.J."/>
            <person name="Krueger R.R."/>
            <person name="Wing R.A."/>
            <person name="Amiri K.M.A."/>
            <person name="Purugganan M.D."/>
        </authorList>
    </citation>
    <scope>NUCLEOTIDE SEQUENCE [LARGE SCALE GENOMIC DNA]</scope>
    <source>
        <strain evidence="5">cv. Khalas</strain>
    </source>
</reference>
<dbReference type="PANTHER" id="PTHR22881:SF42">
    <property type="entry name" value="DNA-BINDING BROMODOMAIN-CONTAINING PROTEIN"/>
    <property type="match status" value="1"/>
</dbReference>
<reference evidence="6" key="2">
    <citation type="submission" date="2025-08" db="UniProtKB">
        <authorList>
            <consortium name="RefSeq"/>
        </authorList>
    </citation>
    <scope>IDENTIFICATION</scope>
    <source>
        <tissue evidence="6">Young leaves</tissue>
    </source>
</reference>
<accession>A0A8B9A5M5</accession>
<dbReference type="GeneID" id="103717628"/>
<dbReference type="PANTHER" id="PTHR22881">
    <property type="entry name" value="BROMODOMAIN CONTAINING PROTEIN"/>
    <property type="match status" value="1"/>
</dbReference>
<feature type="domain" description="Bromo" evidence="4">
    <location>
        <begin position="211"/>
        <end position="281"/>
    </location>
</feature>
<feature type="compositionally biased region" description="Acidic residues" evidence="3">
    <location>
        <begin position="125"/>
        <end position="139"/>
    </location>
</feature>
<dbReference type="AlphaFoldDB" id="A0A8B9A5M5"/>
<dbReference type="InterPro" id="IPR001487">
    <property type="entry name" value="Bromodomain"/>
</dbReference>
<dbReference type="SMART" id="SM00297">
    <property type="entry name" value="BROMO"/>
    <property type="match status" value="1"/>
</dbReference>
<dbReference type="InterPro" id="IPR036427">
    <property type="entry name" value="Bromodomain-like_sf"/>
</dbReference>
<name>A0A8B9A5M5_PHODC</name>
<dbReference type="PROSITE" id="PS50014">
    <property type="entry name" value="BROMODOMAIN_2"/>
    <property type="match status" value="1"/>
</dbReference>
<evidence type="ECO:0000313" key="6">
    <source>
        <dbReference type="RefSeq" id="XP_038981941.1"/>
    </source>
</evidence>
<feature type="compositionally biased region" description="Basic and acidic residues" evidence="3">
    <location>
        <begin position="384"/>
        <end position="393"/>
    </location>
</feature>
<dbReference type="InterPro" id="IPR051831">
    <property type="entry name" value="Bromodomain_contain_prot"/>
</dbReference>
<dbReference type="SUPFAM" id="SSF47370">
    <property type="entry name" value="Bromodomain"/>
    <property type="match status" value="1"/>
</dbReference>
<proteinExistence type="predicted"/>
<dbReference type="RefSeq" id="XP_038981941.1">
    <property type="nucleotide sequence ID" value="XM_039126013.1"/>
</dbReference>
<evidence type="ECO:0000256" key="1">
    <source>
        <dbReference type="ARBA" id="ARBA00023117"/>
    </source>
</evidence>
<organism evidence="5 6">
    <name type="scientific">Phoenix dactylifera</name>
    <name type="common">Date palm</name>
    <dbReference type="NCBI Taxonomy" id="42345"/>
    <lineage>
        <taxon>Eukaryota</taxon>
        <taxon>Viridiplantae</taxon>
        <taxon>Streptophyta</taxon>
        <taxon>Embryophyta</taxon>
        <taxon>Tracheophyta</taxon>
        <taxon>Spermatophyta</taxon>
        <taxon>Magnoliopsida</taxon>
        <taxon>Liliopsida</taxon>
        <taxon>Arecaceae</taxon>
        <taxon>Coryphoideae</taxon>
        <taxon>Phoeniceae</taxon>
        <taxon>Phoenix</taxon>
    </lineage>
</organism>
<dbReference type="KEGG" id="pda:103717628"/>
<evidence type="ECO:0000259" key="4">
    <source>
        <dbReference type="PROSITE" id="PS50014"/>
    </source>
</evidence>
<evidence type="ECO:0000313" key="5">
    <source>
        <dbReference type="Proteomes" id="UP000228380"/>
    </source>
</evidence>
<dbReference type="Proteomes" id="UP000228380">
    <property type="component" value="Chromosome 4"/>
</dbReference>
<feature type="region of interest" description="Disordered" evidence="3">
    <location>
        <begin position="902"/>
        <end position="923"/>
    </location>
</feature>
<dbReference type="PROSITE" id="PS00633">
    <property type="entry name" value="BROMODOMAIN_1"/>
    <property type="match status" value="1"/>
</dbReference>